<evidence type="ECO:0000313" key="1">
    <source>
        <dbReference type="EMBL" id="EJT50576.1"/>
    </source>
</evidence>
<dbReference type="OrthoDB" id="309640at2759"/>
<accession>J5TEU5</accession>
<protein>
    <submittedName>
        <fullName evidence="1">Uncharacterized protein</fullName>
    </submittedName>
</protein>
<reference evidence="1 2" key="1">
    <citation type="journal article" date="2012" name="Eukaryot. Cell">
        <title>Draft genome sequence of CBS 2479, the standard type strain of Trichosporon asahii.</title>
        <authorList>
            <person name="Yang R.Y."/>
            <person name="Li H.T."/>
            <person name="Zhu H."/>
            <person name="Zhou G.P."/>
            <person name="Wang M."/>
            <person name="Wang L."/>
        </authorList>
    </citation>
    <scope>NUCLEOTIDE SEQUENCE [LARGE SCALE GENOMIC DNA]</scope>
    <source>
        <strain evidence="2">ATCC 90039 / CBS 2479 / JCM 2466 / KCTC 7840 / NCYC 2677 / UAMH 7654</strain>
    </source>
</reference>
<sequence>MSSLQFSSYDGYGQYALENFHYSQAVRLGDRIECAGQGGWDPATNAIPDDIEEQIAQAFENVDLTVRTAGGKGWDQVYRVNSYHIPLDEKALNAMVENFRKWCPNHKPLWTCIGVPQLGLPAMKVEIEVVAYDPK</sequence>
<dbReference type="Pfam" id="PF01042">
    <property type="entry name" value="Ribonuc_L-PSP"/>
    <property type="match status" value="1"/>
</dbReference>
<dbReference type="KEGG" id="tasa:A1Q1_08278"/>
<dbReference type="PANTHER" id="PTHR11803:SF39">
    <property type="entry name" value="2-IMINOBUTANOATE_2-IMINOPROPANOATE DEAMINASE"/>
    <property type="match status" value="1"/>
</dbReference>
<dbReference type="AlphaFoldDB" id="J5TEU5"/>
<dbReference type="GO" id="GO:0005829">
    <property type="term" value="C:cytosol"/>
    <property type="evidence" value="ECO:0007669"/>
    <property type="project" value="TreeGrafter"/>
</dbReference>
<dbReference type="VEuPathDB" id="FungiDB:A1Q1_08278"/>
<dbReference type="HOGENOM" id="CLU_100715_1_1_1"/>
<dbReference type="GeneID" id="25991790"/>
<dbReference type="InterPro" id="IPR035959">
    <property type="entry name" value="RutC-like_sf"/>
</dbReference>
<evidence type="ECO:0000313" key="2">
    <source>
        <dbReference type="Proteomes" id="UP000002748"/>
    </source>
</evidence>
<dbReference type="Gene3D" id="3.30.1330.40">
    <property type="entry name" value="RutC-like"/>
    <property type="match status" value="1"/>
</dbReference>
<dbReference type="SUPFAM" id="SSF55298">
    <property type="entry name" value="YjgF-like"/>
    <property type="match status" value="1"/>
</dbReference>
<dbReference type="GO" id="GO:0005739">
    <property type="term" value="C:mitochondrion"/>
    <property type="evidence" value="ECO:0007669"/>
    <property type="project" value="TreeGrafter"/>
</dbReference>
<gene>
    <name evidence="1" type="ORF">A1Q1_08278</name>
</gene>
<dbReference type="RefSeq" id="XP_014181900.1">
    <property type="nucleotide sequence ID" value="XM_014326425.1"/>
</dbReference>
<dbReference type="GO" id="GO:0019239">
    <property type="term" value="F:deaminase activity"/>
    <property type="evidence" value="ECO:0007669"/>
    <property type="project" value="TreeGrafter"/>
</dbReference>
<dbReference type="EMBL" id="ALBS01000097">
    <property type="protein sequence ID" value="EJT50576.1"/>
    <property type="molecule type" value="Genomic_DNA"/>
</dbReference>
<dbReference type="CDD" id="cd06152">
    <property type="entry name" value="YjgF_YER057c_UK114_like_4"/>
    <property type="match status" value="1"/>
</dbReference>
<name>J5TEU5_TRIAS</name>
<comment type="caution">
    <text evidence="1">The sequence shown here is derived from an EMBL/GenBank/DDBJ whole genome shotgun (WGS) entry which is preliminary data.</text>
</comment>
<dbReference type="Proteomes" id="UP000002748">
    <property type="component" value="Unassembled WGS sequence"/>
</dbReference>
<organism evidence="1 2">
    <name type="scientific">Trichosporon asahii var. asahii (strain ATCC 90039 / CBS 2479 / JCM 2466 / KCTC 7840 / NBRC 103889/ NCYC 2677 / UAMH 7654)</name>
    <name type="common">Yeast</name>
    <dbReference type="NCBI Taxonomy" id="1186058"/>
    <lineage>
        <taxon>Eukaryota</taxon>
        <taxon>Fungi</taxon>
        <taxon>Dikarya</taxon>
        <taxon>Basidiomycota</taxon>
        <taxon>Agaricomycotina</taxon>
        <taxon>Tremellomycetes</taxon>
        <taxon>Trichosporonales</taxon>
        <taxon>Trichosporonaceae</taxon>
        <taxon>Trichosporon</taxon>
    </lineage>
</organism>
<dbReference type="PANTHER" id="PTHR11803">
    <property type="entry name" value="2-IMINOBUTANOATE/2-IMINOPROPANOATE DEAMINASE RIDA"/>
    <property type="match status" value="1"/>
</dbReference>
<proteinExistence type="predicted"/>
<dbReference type="InterPro" id="IPR006175">
    <property type="entry name" value="YjgF/YER057c/UK114"/>
</dbReference>